<reference evidence="3" key="1">
    <citation type="journal article" date="2019" name="Int. J. Syst. Evol. Microbiol.">
        <title>The Global Catalogue of Microorganisms (GCM) 10K type strain sequencing project: providing services to taxonomists for standard genome sequencing and annotation.</title>
        <authorList>
            <consortium name="The Broad Institute Genomics Platform"/>
            <consortium name="The Broad Institute Genome Sequencing Center for Infectious Disease"/>
            <person name="Wu L."/>
            <person name="Ma J."/>
        </authorList>
    </citation>
    <scope>NUCLEOTIDE SEQUENCE [LARGE SCALE GENOMIC DNA]</scope>
    <source>
        <strain evidence="3">JCM 17110</strain>
    </source>
</reference>
<feature type="domain" description="Opacity-associated protein A LysM-like" evidence="1">
    <location>
        <begin position="98"/>
        <end position="170"/>
    </location>
</feature>
<evidence type="ECO:0000313" key="2">
    <source>
        <dbReference type="EMBL" id="GAA3537399.1"/>
    </source>
</evidence>
<dbReference type="InterPro" id="IPR007340">
    <property type="entry name" value="LysM_Opacity-associatedA"/>
</dbReference>
<dbReference type="EMBL" id="BAABCX010000002">
    <property type="protein sequence ID" value="GAA3537399.1"/>
    <property type="molecule type" value="Genomic_DNA"/>
</dbReference>
<comment type="caution">
    <text evidence="2">The sequence shown here is derived from an EMBL/GenBank/DDBJ whole genome shotgun (WGS) entry which is preliminary data.</text>
</comment>
<protein>
    <recommendedName>
        <fullName evidence="1">Opacity-associated protein A LysM-like domain-containing protein</fullName>
    </recommendedName>
</protein>
<proteinExistence type="predicted"/>
<dbReference type="Pfam" id="PF04225">
    <property type="entry name" value="LysM_OapA"/>
    <property type="match status" value="1"/>
</dbReference>
<evidence type="ECO:0000259" key="1">
    <source>
        <dbReference type="Pfam" id="PF04225"/>
    </source>
</evidence>
<organism evidence="2 3">
    <name type="scientific">Zobellella aerophila</name>
    <dbReference type="NCBI Taxonomy" id="870480"/>
    <lineage>
        <taxon>Bacteria</taxon>
        <taxon>Pseudomonadati</taxon>
        <taxon>Pseudomonadota</taxon>
        <taxon>Gammaproteobacteria</taxon>
        <taxon>Aeromonadales</taxon>
        <taxon>Aeromonadaceae</taxon>
        <taxon>Zobellella</taxon>
    </lineage>
</organism>
<sequence>MTRRKSDTGRRSDSFGTTLNELTLPARQGLGRGLDALARLPKGHRTGILLLLPLWLLLLLWQPAPAVPPVPVSGALSVPLGTDHSDTLPIPEGGERLDHRVAQGETLSSLFRTLQLPGTDVIALVRAEPSYKPISNLRAGQNLILILNGQGQLHYLEIREQGLTISAFRRLGQEFALVNTP</sequence>
<gene>
    <name evidence="2" type="ORF">GCM10022394_16250</name>
</gene>
<dbReference type="Proteomes" id="UP001500795">
    <property type="component" value="Unassembled WGS sequence"/>
</dbReference>
<dbReference type="RefSeq" id="WP_344956764.1">
    <property type="nucleotide sequence ID" value="NZ_BAABCX010000002.1"/>
</dbReference>
<name>A0ABP6VKL2_9GAMM</name>
<evidence type="ECO:0000313" key="3">
    <source>
        <dbReference type="Proteomes" id="UP001500795"/>
    </source>
</evidence>
<dbReference type="Gene3D" id="3.10.450.350">
    <property type="match status" value="1"/>
</dbReference>
<keyword evidence="3" id="KW-1185">Reference proteome</keyword>
<accession>A0ABP6VKL2</accession>